<dbReference type="Gene3D" id="3.30.110.200">
    <property type="match status" value="1"/>
</dbReference>
<dbReference type="Gene3D" id="3.20.20.450">
    <property type="entry name" value="EAL domain"/>
    <property type="match status" value="1"/>
</dbReference>
<dbReference type="CDD" id="cd01949">
    <property type="entry name" value="GGDEF"/>
    <property type="match status" value="1"/>
</dbReference>
<dbReference type="InterPro" id="IPR035919">
    <property type="entry name" value="EAL_sf"/>
</dbReference>
<dbReference type="EMBL" id="UOFX01000034">
    <property type="protein sequence ID" value="VAX07954.1"/>
    <property type="molecule type" value="Genomic_DNA"/>
</dbReference>
<organism evidence="5">
    <name type="scientific">hydrothermal vent metagenome</name>
    <dbReference type="NCBI Taxonomy" id="652676"/>
    <lineage>
        <taxon>unclassified sequences</taxon>
        <taxon>metagenomes</taxon>
        <taxon>ecological metagenomes</taxon>
    </lineage>
</organism>
<evidence type="ECO:0000259" key="4">
    <source>
        <dbReference type="PROSITE" id="PS50887"/>
    </source>
</evidence>
<keyword evidence="1" id="KW-0175">Coiled coil</keyword>
<dbReference type="SUPFAM" id="SSF141868">
    <property type="entry name" value="EAL domain-like"/>
    <property type="match status" value="1"/>
</dbReference>
<dbReference type="PROSITE" id="PS50887">
    <property type="entry name" value="GGDEF"/>
    <property type="match status" value="1"/>
</dbReference>
<dbReference type="Pfam" id="PF00563">
    <property type="entry name" value="EAL"/>
    <property type="match status" value="1"/>
</dbReference>
<sequence>MLLAVLLLLVFTGTFFISVQNSRAYLEVQLQSHAQDAATSLGLSISPHMAEGDEVMVTSMVDAIFDRGYYRVVRVEDMEGKSLVDRVQPVQVKGVPAWFINALPLVTPEGEALVMAGWHQAGRVQVRSHPGFAYRQLWVNVSETLGWFLLSAILVVTLGLALLRLVLKPLKQVEWQAESICNREFPILEQLPRTRDLRRIVEAMNRMSRKVKSMLTELEKRADGLREQAHQHPVTGLANKRHFMAVMEDRIASLEECSSGVLCLIQLCDLKAYVIEHGYAAGDELLRQVASALSDVAADIPHHTLAHLSGGDFALMAGGYSEAESRDLGGRLSSALAGLRGKDNQSVVDMGHIGIVGYDGHQNASQLLAEADTALRAAQSQGANSWCLHSLADTKRRDARSATEWKSFIKQALADDRIVLHMQPVFTCPDKVILHREVLVRIQEEGEGELLAAGAFMPMAECLNLTPDIDRAVIRRALQQLAKETDHAGQLAINVSPPSLQSPGFMDWLETELQTYSQVADRVTFEISEYGAASMLGQVHELIARTEKSGSHVALDHFGSGFSSFAYLHSLKVHYLKVDGSYVRQMDENPDNQFFIQALAEIAHGLEMQLIAESVESEAVWRLLGTINVDGAQGYHLGMPQ</sequence>
<accession>A0A3B1B7J5</accession>
<dbReference type="SUPFAM" id="SSF55073">
    <property type="entry name" value="Nucleotide cyclase"/>
    <property type="match status" value="1"/>
</dbReference>
<dbReference type="Pfam" id="PF00990">
    <property type="entry name" value="GGDEF"/>
    <property type="match status" value="1"/>
</dbReference>
<keyword evidence="2" id="KW-1133">Transmembrane helix</keyword>
<feature type="coiled-coil region" evidence="1">
    <location>
        <begin position="201"/>
        <end position="228"/>
    </location>
</feature>
<keyword evidence="2" id="KW-0472">Membrane</keyword>
<dbReference type="PANTHER" id="PTHR33121:SF23">
    <property type="entry name" value="CYCLIC DI-GMP PHOSPHODIESTERASE PDEB"/>
    <property type="match status" value="1"/>
</dbReference>
<feature type="domain" description="GGDEF" evidence="4">
    <location>
        <begin position="258"/>
        <end position="391"/>
    </location>
</feature>
<dbReference type="InterPro" id="IPR043128">
    <property type="entry name" value="Rev_trsase/Diguanyl_cyclase"/>
</dbReference>
<dbReference type="InterPro" id="IPR032244">
    <property type="entry name" value="LapD_MoxY_N"/>
</dbReference>
<dbReference type="Gene3D" id="6.20.270.20">
    <property type="entry name" value="LapD/MoxY periplasmic domain"/>
    <property type="match status" value="1"/>
</dbReference>
<protein>
    <submittedName>
        <fullName evidence="5">GGDEF and EAL domain proteins</fullName>
    </submittedName>
</protein>
<gene>
    <name evidence="5" type="ORF">MNBD_GAMMA26-1652</name>
</gene>
<dbReference type="InterPro" id="IPR000160">
    <property type="entry name" value="GGDEF_dom"/>
</dbReference>
<dbReference type="InterPro" id="IPR029787">
    <property type="entry name" value="Nucleotide_cyclase"/>
</dbReference>
<dbReference type="PANTHER" id="PTHR33121">
    <property type="entry name" value="CYCLIC DI-GMP PHOSPHODIESTERASE PDEF"/>
    <property type="match status" value="1"/>
</dbReference>
<evidence type="ECO:0000256" key="2">
    <source>
        <dbReference type="SAM" id="Phobius"/>
    </source>
</evidence>
<dbReference type="Gene3D" id="3.30.70.270">
    <property type="match status" value="1"/>
</dbReference>
<feature type="domain" description="EAL" evidence="3">
    <location>
        <begin position="402"/>
        <end position="641"/>
    </location>
</feature>
<dbReference type="CDD" id="cd01948">
    <property type="entry name" value="EAL"/>
    <property type="match status" value="1"/>
</dbReference>
<evidence type="ECO:0000259" key="3">
    <source>
        <dbReference type="PROSITE" id="PS50883"/>
    </source>
</evidence>
<proteinExistence type="predicted"/>
<dbReference type="PROSITE" id="PS50883">
    <property type="entry name" value="EAL"/>
    <property type="match status" value="1"/>
</dbReference>
<evidence type="ECO:0000313" key="5">
    <source>
        <dbReference type="EMBL" id="VAX07954.1"/>
    </source>
</evidence>
<name>A0A3B1B7J5_9ZZZZ</name>
<dbReference type="SMART" id="SM00267">
    <property type="entry name" value="GGDEF"/>
    <property type="match status" value="1"/>
</dbReference>
<dbReference type="InterPro" id="IPR050706">
    <property type="entry name" value="Cyclic-di-GMP_PDE-like"/>
</dbReference>
<dbReference type="GO" id="GO:0071111">
    <property type="term" value="F:cyclic-guanylate-specific phosphodiesterase activity"/>
    <property type="evidence" value="ECO:0007669"/>
    <property type="project" value="InterPro"/>
</dbReference>
<feature type="transmembrane region" description="Helical" evidence="2">
    <location>
        <begin position="145"/>
        <end position="167"/>
    </location>
</feature>
<dbReference type="Pfam" id="PF16448">
    <property type="entry name" value="LapD_MoxY_N"/>
    <property type="match status" value="1"/>
</dbReference>
<keyword evidence="2" id="KW-0812">Transmembrane</keyword>
<dbReference type="InterPro" id="IPR042461">
    <property type="entry name" value="LapD_MoxY_peri_C"/>
</dbReference>
<evidence type="ECO:0000256" key="1">
    <source>
        <dbReference type="SAM" id="Coils"/>
    </source>
</evidence>
<dbReference type="InterPro" id="IPR001633">
    <property type="entry name" value="EAL_dom"/>
</dbReference>
<dbReference type="SMART" id="SM00052">
    <property type="entry name" value="EAL"/>
    <property type="match status" value="1"/>
</dbReference>
<reference evidence="5" key="1">
    <citation type="submission" date="2018-06" db="EMBL/GenBank/DDBJ databases">
        <authorList>
            <person name="Zhirakovskaya E."/>
        </authorList>
    </citation>
    <scope>NUCLEOTIDE SEQUENCE</scope>
</reference>
<dbReference type="AlphaFoldDB" id="A0A3B1B7J5"/>
<dbReference type="NCBIfam" id="TIGR00254">
    <property type="entry name" value="GGDEF"/>
    <property type="match status" value="1"/>
</dbReference>